<name>A0A238F9E6_9BASI</name>
<evidence type="ECO:0000256" key="9">
    <source>
        <dbReference type="ARBA" id="ARBA00022741"/>
    </source>
</evidence>
<dbReference type="InterPro" id="IPR050105">
    <property type="entry name" value="MoCo_biosynth_MoaA/MoaC"/>
</dbReference>
<dbReference type="AlphaFoldDB" id="A0A238F9E6"/>
<reference evidence="19" key="1">
    <citation type="submission" date="2016-09" db="EMBL/GenBank/DDBJ databases">
        <authorList>
            <person name="Jeantristanb JTB J.-T."/>
            <person name="Ricardo R."/>
        </authorList>
    </citation>
    <scope>NUCLEOTIDE SEQUENCE [LARGE SCALE GENOMIC DNA]</scope>
</reference>
<evidence type="ECO:0000256" key="15">
    <source>
        <dbReference type="ARBA" id="ARBA00048697"/>
    </source>
</evidence>
<dbReference type="SFLD" id="SFLDG01067">
    <property type="entry name" value="SPASM/twitch_domain_containing"/>
    <property type="match status" value="1"/>
</dbReference>
<evidence type="ECO:0000256" key="4">
    <source>
        <dbReference type="ARBA" id="ARBA00008484"/>
    </source>
</evidence>
<dbReference type="NCBIfam" id="NF006870">
    <property type="entry name" value="PRK09364.1"/>
    <property type="match status" value="1"/>
</dbReference>
<dbReference type="InterPro" id="IPR023045">
    <property type="entry name" value="MoaC"/>
</dbReference>
<dbReference type="PROSITE" id="PS01305">
    <property type="entry name" value="MOAA_NIFB_PQQE"/>
    <property type="match status" value="1"/>
</dbReference>
<dbReference type="InterPro" id="IPR010505">
    <property type="entry name" value="MoaA_twitch"/>
</dbReference>
<keyword evidence="13" id="KW-0501">Molybdenum cofactor biosynthesis</keyword>
<dbReference type="SUPFAM" id="SSF55040">
    <property type="entry name" value="Molybdenum cofactor biosynthesis protein C, MoaC"/>
    <property type="match status" value="1"/>
</dbReference>
<dbReference type="InterPro" id="IPR036522">
    <property type="entry name" value="MoaC_sf"/>
</dbReference>
<dbReference type="SFLD" id="SFLDG01383">
    <property type="entry name" value="cyclic_pyranopterin_phosphate"/>
    <property type="match status" value="1"/>
</dbReference>
<evidence type="ECO:0000313" key="18">
    <source>
        <dbReference type="EMBL" id="SCV67696.1"/>
    </source>
</evidence>
<comment type="cofactor">
    <cofactor evidence="2">
        <name>[4Fe-4S] cluster</name>
        <dbReference type="ChEBI" id="CHEBI:49883"/>
    </cofactor>
</comment>
<keyword evidence="14" id="KW-0456">Lyase</keyword>
<dbReference type="NCBIfam" id="TIGR00581">
    <property type="entry name" value="moaC"/>
    <property type="match status" value="1"/>
</dbReference>
<dbReference type="CDD" id="cd21117">
    <property type="entry name" value="Twitch_MoaA"/>
    <property type="match status" value="1"/>
</dbReference>
<dbReference type="Pfam" id="PF04055">
    <property type="entry name" value="Radical_SAM"/>
    <property type="match status" value="1"/>
</dbReference>
<comment type="similarity">
    <text evidence="4">In the C-terminal section; belongs to the MoaC family.</text>
</comment>
<dbReference type="InterPro" id="IPR006638">
    <property type="entry name" value="Elp3/MiaA/NifB-like_rSAM"/>
</dbReference>
<keyword evidence="9" id="KW-0547">Nucleotide-binding</keyword>
<dbReference type="InterPro" id="IPR007197">
    <property type="entry name" value="rSAM"/>
</dbReference>
<evidence type="ECO:0000256" key="2">
    <source>
        <dbReference type="ARBA" id="ARBA00001966"/>
    </source>
</evidence>
<dbReference type="InterPro" id="IPR047594">
    <property type="entry name" value="MoaC_bact/euk"/>
</dbReference>
<dbReference type="GO" id="GO:0061799">
    <property type="term" value="F:cyclic pyranopterin monophosphate synthase activity"/>
    <property type="evidence" value="ECO:0007669"/>
    <property type="project" value="UniProtKB-EC"/>
</dbReference>
<dbReference type="InterPro" id="IPR040064">
    <property type="entry name" value="MoaA-like"/>
</dbReference>
<evidence type="ECO:0000256" key="14">
    <source>
        <dbReference type="ARBA" id="ARBA00023239"/>
    </source>
</evidence>
<dbReference type="SUPFAM" id="SSF102114">
    <property type="entry name" value="Radical SAM enzymes"/>
    <property type="match status" value="1"/>
</dbReference>
<dbReference type="UniPathway" id="UPA00344"/>
<evidence type="ECO:0000256" key="13">
    <source>
        <dbReference type="ARBA" id="ARBA00023150"/>
    </source>
</evidence>
<keyword evidence="11" id="KW-0411">Iron-sulfur</keyword>
<evidence type="ECO:0000313" key="19">
    <source>
        <dbReference type="Proteomes" id="UP000198372"/>
    </source>
</evidence>
<accession>A0A238F9E6</accession>
<comment type="pathway">
    <text evidence="3">Cofactor biosynthesis; molybdopterin biosynthesis.</text>
</comment>
<dbReference type="EMBL" id="FMSP01000002">
    <property type="protein sequence ID" value="SCV67696.1"/>
    <property type="molecule type" value="Genomic_DNA"/>
</dbReference>
<dbReference type="GO" id="GO:0046872">
    <property type="term" value="F:metal ion binding"/>
    <property type="evidence" value="ECO:0007669"/>
    <property type="project" value="UniProtKB-KW"/>
</dbReference>
<evidence type="ECO:0000256" key="6">
    <source>
        <dbReference type="ARBA" id="ARBA00022485"/>
    </source>
</evidence>
<keyword evidence="19" id="KW-1185">Reference proteome</keyword>
<keyword evidence="8" id="KW-0479">Metal-binding</keyword>
<dbReference type="GO" id="GO:0005525">
    <property type="term" value="F:GTP binding"/>
    <property type="evidence" value="ECO:0007669"/>
    <property type="project" value="UniProtKB-KW"/>
</dbReference>
<dbReference type="SFLD" id="SFLDG01386">
    <property type="entry name" value="main_SPASM_domain-containing"/>
    <property type="match status" value="1"/>
</dbReference>
<evidence type="ECO:0000256" key="7">
    <source>
        <dbReference type="ARBA" id="ARBA00022691"/>
    </source>
</evidence>
<dbReference type="InterPro" id="IPR013785">
    <property type="entry name" value="Aldolase_TIM"/>
</dbReference>
<feature type="domain" description="Radical SAM core" evidence="17">
    <location>
        <begin position="112"/>
        <end position="358"/>
    </location>
</feature>
<dbReference type="Pfam" id="PF06463">
    <property type="entry name" value="Mob_synth_C"/>
    <property type="match status" value="1"/>
</dbReference>
<evidence type="ECO:0000256" key="1">
    <source>
        <dbReference type="ARBA" id="ARBA00001637"/>
    </source>
</evidence>
<keyword evidence="7" id="KW-0949">S-adenosyl-L-methionine</keyword>
<dbReference type="GO" id="GO:0006777">
    <property type="term" value="P:Mo-molybdopterin cofactor biosynthetic process"/>
    <property type="evidence" value="ECO:0007669"/>
    <property type="project" value="UniProtKB-KW"/>
</dbReference>
<evidence type="ECO:0000256" key="11">
    <source>
        <dbReference type="ARBA" id="ARBA00023014"/>
    </source>
</evidence>
<evidence type="ECO:0000259" key="17">
    <source>
        <dbReference type="PROSITE" id="PS51918"/>
    </source>
</evidence>
<proteinExistence type="inferred from homology"/>
<dbReference type="SFLD" id="SFLDS00029">
    <property type="entry name" value="Radical_SAM"/>
    <property type="match status" value="1"/>
</dbReference>
<keyword evidence="10" id="KW-0408">Iron</keyword>
<dbReference type="InterPro" id="IPR058240">
    <property type="entry name" value="rSAM_sf"/>
</dbReference>
<evidence type="ECO:0000256" key="12">
    <source>
        <dbReference type="ARBA" id="ARBA00023134"/>
    </source>
</evidence>
<dbReference type="PANTHER" id="PTHR22960">
    <property type="entry name" value="MOLYBDOPTERIN COFACTOR SYNTHESIS PROTEIN A"/>
    <property type="match status" value="1"/>
</dbReference>
<evidence type="ECO:0000256" key="8">
    <source>
        <dbReference type="ARBA" id="ARBA00022723"/>
    </source>
</evidence>
<dbReference type="SMART" id="SM00729">
    <property type="entry name" value="Elp3"/>
    <property type="match status" value="1"/>
</dbReference>
<dbReference type="Proteomes" id="UP000198372">
    <property type="component" value="Unassembled WGS sequence"/>
</dbReference>
<organism evidence="18 19">
    <name type="scientific">Microbotryum intermedium</name>
    <dbReference type="NCBI Taxonomy" id="269621"/>
    <lineage>
        <taxon>Eukaryota</taxon>
        <taxon>Fungi</taxon>
        <taxon>Dikarya</taxon>
        <taxon>Basidiomycota</taxon>
        <taxon>Pucciniomycotina</taxon>
        <taxon>Microbotryomycetes</taxon>
        <taxon>Microbotryales</taxon>
        <taxon>Microbotryaceae</taxon>
        <taxon>Microbotryum</taxon>
    </lineage>
</organism>
<dbReference type="PROSITE" id="PS51918">
    <property type="entry name" value="RADICAL_SAM"/>
    <property type="match status" value="1"/>
</dbReference>
<evidence type="ECO:0000256" key="5">
    <source>
        <dbReference type="ARBA" id="ARBA00009862"/>
    </source>
</evidence>
<gene>
    <name evidence="18" type="ORF">BQ2448_5307</name>
</gene>
<dbReference type="OrthoDB" id="429626at2759"/>
<dbReference type="CDD" id="cd01335">
    <property type="entry name" value="Radical_SAM"/>
    <property type="match status" value="1"/>
</dbReference>
<evidence type="ECO:0000256" key="10">
    <source>
        <dbReference type="ARBA" id="ARBA00023004"/>
    </source>
</evidence>
<dbReference type="GO" id="GO:0061798">
    <property type="term" value="F:GTP 3',8'-cyclase activity"/>
    <property type="evidence" value="ECO:0007669"/>
    <property type="project" value="UniProtKB-EC"/>
</dbReference>
<feature type="compositionally biased region" description="Low complexity" evidence="16">
    <location>
        <begin position="34"/>
        <end position="72"/>
    </location>
</feature>
<evidence type="ECO:0000256" key="3">
    <source>
        <dbReference type="ARBA" id="ARBA00005046"/>
    </source>
</evidence>
<dbReference type="InterPro" id="IPR002820">
    <property type="entry name" value="Mopterin_CF_biosynth-C_dom"/>
</dbReference>
<comment type="catalytic activity">
    <reaction evidence="15">
        <text>GTP + AH2 + S-adenosyl-L-methionine = (8S)-3',8-cyclo-7,8-dihydroguanosine 5'-triphosphate + 5'-deoxyadenosine + L-methionine + A + H(+)</text>
        <dbReference type="Rhea" id="RHEA:49576"/>
        <dbReference type="ChEBI" id="CHEBI:13193"/>
        <dbReference type="ChEBI" id="CHEBI:15378"/>
        <dbReference type="ChEBI" id="CHEBI:17319"/>
        <dbReference type="ChEBI" id="CHEBI:17499"/>
        <dbReference type="ChEBI" id="CHEBI:37565"/>
        <dbReference type="ChEBI" id="CHEBI:57844"/>
        <dbReference type="ChEBI" id="CHEBI:59789"/>
        <dbReference type="ChEBI" id="CHEBI:131766"/>
        <dbReference type="EC" id="4.1.99.22"/>
    </reaction>
</comment>
<sequence length="722" mass="78636">MPPRPRIRIATTKPISSWSLPTFLLRVAVRHHSSTSSTSSTSSASSTSTLSSTSISVTGTTTLGSESSSSASDPVTLLSTRARAQARIARIDSLSPSTSTSPSKVSPFLTDSFGRRHDYLRISLTEKCNLRCTYCMPESGVKLLPRDGLLTTDEIERTAKVFVANGVTKIRLTGGEPTVRKDLIDVVGKSVLAARDSVLNANRRSMGLLSCAARLGRLPLDSLGMTSNGIALKRRLPQLVEAGLTHLNLSLDTLDPFKYELMTRRRGFSAVMESLQVARGLASQGLRTKINVVVIRGLNDDEVPQFVELTKDMDITVRFIEYMPFEGESDKFTPYSCVVAHPQRIHYLASDNRWSTTKLVSSAQLVAKLQTFHPTLEKLIDPHSDTTRSWRVPGYRGKIGFISSMSDHFCGECSRLRIGADGRVKVCLFGPPVLSLRPLLRSPETTDQDLMQSVGGAVWGKKFAHNGLGGAEGISENGKMGPMVGIAFNPNHLSSQKPRQPLSMKVPTHLLPRSSPILPIFGGTRLFSSSIRHFRSNDSEDDSKPVDMLTHIDSRTGQASMVSVSSKAITLRSATAVGRIRLNEQAWSLIDFGHPSTESQQVDQSSPTMRTKKGDVLTIAHLAGLMATKQTSTLIPLCHPLLLSNIKLYLQPLSESTSIQVTCRVECEGKTGVEMEALMGCQVALLTVWDMCKAVAGKDMVIEGVKVVDKSGGRSGDWKTEE</sequence>
<dbReference type="PANTHER" id="PTHR22960:SF0">
    <property type="entry name" value="MOLYBDENUM COFACTOR BIOSYNTHESIS PROTEIN 1"/>
    <property type="match status" value="1"/>
</dbReference>
<comment type="similarity">
    <text evidence="5">In the N-terminal section; belongs to the radical SAM superfamily. MoaA family.</text>
</comment>
<dbReference type="STRING" id="269621.A0A238F9E6"/>
<dbReference type="GO" id="GO:0051539">
    <property type="term" value="F:4 iron, 4 sulfur cluster binding"/>
    <property type="evidence" value="ECO:0007669"/>
    <property type="project" value="UniProtKB-KW"/>
</dbReference>
<comment type="catalytic activity">
    <reaction evidence="1">
        <text>(8S)-3',8-cyclo-7,8-dihydroguanosine 5'-triphosphate = cyclic pyranopterin phosphate + diphosphate</text>
        <dbReference type="Rhea" id="RHEA:49580"/>
        <dbReference type="ChEBI" id="CHEBI:33019"/>
        <dbReference type="ChEBI" id="CHEBI:59648"/>
        <dbReference type="ChEBI" id="CHEBI:131766"/>
        <dbReference type="EC" id="4.6.1.17"/>
    </reaction>
</comment>
<dbReference type="Pfam" id="PF01967">
    <property type="entry name" value="MoaC"/>
    <property type="match status" value="1"/>
</dbReference>
<feature type="region of interest" description="Disordered" evidence="16">
    <location>
        <begin position="34"/>
        <end position="75"/>
    </location>
</feature>
<evidence type="ECO:0000256" key="16">
    <source>
        <dbReference type="SAM" id="MobiDB-lite"/>
    </source>
</evidence>
<keyword evidence="12" id="KW-0342">GTP-binding</keyword>
<dbReference type="InterPro" id="IPR000385">
    <property type="entry name" value="MoaA_NifB_PqqE_Fe-S-bd_CS"/>
</dbReference>
<dbReference type="Gene3D" id="3.30.70.640">
    <property type="entry name" value="Molybdopterin cofactor biosynthesis C (MoaC) domain"/>
    <property type="match status" value="1"/>
</dbReference>
<dbReference type="Gene3D" id="3.20.20.70">
    <property type="entry name" value="Aldolase class I"/>
    <property type="match status" value="1"/>
</dbReference>
<protein>
    <submittedName>
        <fullName evidence="18">BQ2448_5307 protein</fullName>
    </submittedName>
</protein>
<dbReference type="CDD" id="cd01420">
    <property type="entry name" value="MoaC_PE"/>
    <property type="match status" value="1"/>
</dbReference>
<keyword evidence="6" id="KW-0004">4Fe-4S</keyword>